<dbReference type="Gene3D" id="3.40.50.2300">
    <property type="match status" value="1"/>
</dbReference>
<gene>
    <name evidence="4" type="ORF">ACFL27_28180</name>
</gene>
<feature type="modified residue" description="4-aspartylphosphate" evidence="2">
    <location>
        <position position="54"/>
    </location>
</feature>
<accession>A0ABV6Z6L1</accession>
<sequence>MSKGKILVADDDKSTRELISIVLEDEGYDVITAINGIETIDKTVKEKPDLIVLDIMMPQMDGYEALNKIKENEEIARIPILVITARTIKIYEKISKGLGAVDHITKPFSPDELLDKIKSILK</sequence>
<dbReference type="SUPFAM" id="SSF52172">
    <property type="entry name" value="CheY-like"/>
    <property type="match status" value="1"/>
</dbReference>
<dbReference type="InterPro" id="IPR001789">
    <property type="entry name" value="Sig_transdc_resp-reg_receiver"/>
</dbReference>
<keyword evidence="1 2" id="KW-0597">Phosphoprotein</keyword>
<evidence type="ECO:0000256" key="1">
    <source>
        <dbReference type="ARBA" id="ARBA00022553"/>
    </source>
</evidence>
<organism evidence="4 5">
    <name type="scientific">candidate division CSSED10-310 bacterium</name>
    <dbReference type="NCBI Taxonomy" id="2855610"/>
    <lineage>
        <taxon>Bacteria</taxon>
        <taxon>Bacteria division CSSED10-310</taxon>
    </lineage>
</organism>
<dbReference type="InterPro" id="IPR050595">
    <property type="entry name" value="Bact_response_regulator"/>
</dbReference>
<dbReference type="PANTHER" id="PTHR44591">
    <property type="entry name" value="STRESS RESPONSE REGULATOR PROTEIN 1"/>
    <property type="match status" value="1"/>
</dbReference>
<keyword evidence="5" id="KW-1185">Reference proteome</keyword>
<evidence type="ECO:0000259" key="3">
    <source>
        <dbReference type="PROSITE" id="PS50110"/>
    </source>
</evidence>
<dbReference type="InterPro" id="IPR011006">
    <property type="entry name" value="CheY-like_superfamily"/>
</dbReference>
<dbReference type="PROSITE" id="PS50110">
    <property type="entry name" value="RESPONSE_REGULATORY"/>
    <property type="match status" value="1"/>
</dbReference>
<dbReference type="SMART" id="SM00448">
    <property type="entry name" value="REC"/>
    <property type="match status" value="1"/>
</dbReference>
<proteinExistence type="predicted"/>
<name>A0ABV6Z6L1_UNCC1</name>
<feature type="domain" description="Response regulatory" evidence="3">
    <location>
        <begin position="5"/>
        <end position="121"/>
    </location>
</feature>
<dbReference type="Pfam" id="PF00072">
    <property type="entry name" value="Response_reg"/>
    <property type="match status" value="1"/>
</dbReference>
<evidence type="ECO:0000313" key="5">
    <source>
        <dbReference type="Proteomes" id="UP001594351"/>
    </source>
</evidence>
<reference evidence="4 5" key="1">
    <citation type="submission" date="2024-09" db="EMBL/GenBank/DDBJ databases">
        <title>Laminarin stimulates single cell rates of sulfate reduction while oxygen inhibits transcriptomic activity in coastal marine sediment.</title>
        <authorList>
            <person name="Lindsay M."/>
            <person name="Orcutt B."/>
            <person name="Emerson D."/>
            <person name="Stepanauskas R."/>
            <person name="D'Angelo T."/>
        </authorList>
    </citation>
    <scope>NUCLEOTIDE SEQUENCE [LARGE SCALE GENOMIC DNA]</scope>
    <source>
        <strain evidence="4">SAG AM-311-K15</strain>
    </source>
</reference>
<dbReference type="Proteomes" id="UP001594351">
    <property type="component" value="Unassembled WGS sequence"/>
</dbReference>
<comment type="caution">
    <text evidence="4">The sequence shown here is derived from an EMBL/GenBank/DDBJ whole genome shotgun (WGS) entry which is preliminary data.</text>
</comment>
<protein>
    <submittedName>
        <fullName evidence="4">PleD family two-component system response regulator</fullName>
    </submittedName>
</protein>
<evidence type="ECO:0000256" key="2">
    <source>
        <dbReference type="PROSITE-ProRule" id="PRU00169"/>
    </source>
</evidence>
<dbReference type="PANTHER" id="PTHR44591:SF3">
    <property type="entry name" value="RESPONSE REGULATORY DOMAIN-CONTAINING PROTEIN"/>
    <property type="match status" value="1"/>
</dbReference>
<evidence type="ECO:0000313" key="4">
    <source>
        <dbReference type="EMBL" id="MFC1854079.1"/>
    </source>
</evidence>
<dbReference type="EMBL" id="JBHPBY010000709">
    <property type="protein sequence ID" value="MFC1854079.1"/>
    <property type="molecule type" value="Genomic_DNA"/>
</dbReference>